<evidence type="ECO:0000256" key="5">
    <source>
        <dbReference type="ARBA" id="ARBA00023136"/>
    </source>
</evidence>
<dbReference type="Proteomes" id="UP000008914">
    <property type="component" value="Chromosome"/>
</dbReference>
<feature type="transmembrane region" description="Helical" evidence="7">
    <location>
        <begin position="47"/>
        <end position="69"/>
    </location>
</feature>
<keyword evidence="2" id="KW-1003">Cell membrane</keyword>
<evidence type="ECO:0000256" key="7">
    <source>
        <dbReference type="SAM" id="Phobius"/>
    </source>
</evidence>
<feature type="transmembrane region" description="Helical" evidence="7">
    <location>
        <begin position="9"/>
        <end position="27"/>
    </location>
</feature>
<feature type="transmembrane region" description="Helical" evidence="7">
    <location>
        <begin position="124"/>
        <end position="147"/>
    </location>
</feature>
<accession>E6SDD9</accession>
<feature type="region of interest" description="Disordered" evidence="6">
    <location>
        <begin position="346"/>
        <end position="404"/>
    </location>
</feature>
<reference evidence="8 9" key="1">
    <citation type="journal article" date="2010" name="Stand. Genomic Sci.">
        <title>Complete genome sequence of Intrasporangium calvum type strain (7 KIP).</title>
        <authorList>
            <person name="Del Rio T.G."/>
            <person name="Chertkov O."/>
            <person name="Yasawong M."/>
            <person name="Lucas S."/>
            <person name="Deshpande S."/>
            <person name="Cheng J.F."/>
            <person name="Detter C."/>
            <person name="Tapia R."/>
            <person name="Han C."/>
            <person name="Goodwin L."/>
            <person name="Pitluck S."/>
            <person name="Liolios K."/>
            <person name="Ivanova N."/>
            <person name="Mavromatis K."/>
            <person name="Pati A."/>
            <person name="Chen A."/>
            <person name="Palaniappan K."/>
            <person name="Land M."/>
            <person name="Hauser L."/>
            <person name="Chang Y.J."/>
            <person name="Jeffries C.D."/>
            <person name="Rohde M."/>
            <person name="Pukall R."/>
            <person name="Sikorski J."/>
            <person name="Goker M."/>
            <person name="Woyke T."/>
            <person name="Bristow J."/>
            <person name="Eisen J.A."/>
            <person name="Markowitz V."/>
            <person name="Hugenholtz P."/>
            <person name="Kyrpides N.C."/>
            <person name="Klenk H.P."/>
            <person name="Lapidus A."/>
        </authorList>
    </citation>
    <scope>NUCLEOTIDE SEQUENCE [LARGE SCALE GENOMIC DNA]</scope>
    <source>
        <strain evidence="9">ATCC 23552 / DSM 43043 / JCM 3097 / NBRC 12989 / 7 KIP</strain>
    </source>
</reference>
<sequence>MTGTRVRKAIQFVVGIGLAVFLLWWGLPRIAHTTWTDVWRTLSGLRLGTVVGLTVLMISGLWLVTFLYTGSLKGLTHAQAMIVNACGSSIGNLLPGGGAAGVVVTYKQLRSWGFLRRDISTMVIVTGVWNVLARVVLPVVGILAILVGIGHLNPVVAQAAVIGALIGLAVIVAFWGILASEVFAHKLGWWATRAWRRVRGRRAAHTDLEKTIVGMRHDIIEIVRYGWLEMTYGLIGFFGVYYILFWFCLNSMGVQMPFAYMFGAYTVGRLLTAVGITPGGLGVTEAGTAAVLVGWGADPALATAGVVLFSLYTHFFEVPLGVLGWFLWSISPKTIPADEDHHEGITRASVSVPGLHEQLTTGEHGRRPRPEQIQRNQKEGTGRGQRRCGDGTDLAGQLRRGRSR</sequence>
<feature type="transmembrane region" description="Helical" evidence="7">
    <location>
        <begin position="159"/>
        <end position="178"/>
    </location>
</feature>
<proteinExistence type="predicted"/>
<keyword evidence="3 7" id="KW-0812">Transmembrane</keyword>
<dbReference type="HOGENOM" id="CLU_056920_0_0_11"/>
<feature type="compositionally biased region" description="Basic and acidic residues" evidence="6">
    <location>
        <begin position="363"/>
        <end position="381"/>
    </location>
</feature>
<evidence type="ECO:0000256" key="6">
    <source>
        <dbReference type="SAM" id="MobiDB-lite"/>
    </source>
</evidence>
<evidence type="ECO:0000313" key="9">
    <source>
        <dbReference type="Proteomes" id="UP000008914"/>
    </source>
</evidence>
<dbReference type="InterPro" id="IPR022791">
    <property type="entry name" value="L-PG_synthase/AglD"/>
</dbReference>
<dbReference type="KEGG" id="ica:Intca_1038"/>
<keyword evidence="4 7" id="KW-1133">Transmembrane helix</keyword>
<dbReference type="STRING" id="710696.Intca_1038"/>
<dbReference type="AlphaFoldDB" id="E6SDD9"/>
<dbReference type="NCBIfam" id="TIGR00374">
    <property type="entry name" value="flippase-like domain"/>
    <property type="match status" value="1"/>
</dbReference>
<dbReference type="EMBL" id="CP002343">
    <property type="protein sequence ID" value="ADU47561.1"/>
    <property type="molecule type" value="Genomic_DNA"/>
</dbReference>
<feature type="transmembrane region" description="Helical" evidence="7">
    <location>
        <begin position="270"/>
        <end position="295"/>
    </location>
</feature>
<evidence type="ECO:0000256" key="4">
    <source>
        <dbReference type="ARBA" id="ARBA00022989"/>
    </source>
</evidence>
<organism evidence="8 9">
    <name type="scientific">Intrasporangium calvum (strain ATCC 23552 / DSM 43043 / JCM 3097 / NBRC 12989 / NCIMB 10167 / NRRL B-3866 / 7 KIP)</name>
    <dbReference type="NCBI Taxonomy" id="710696"/>
    <lineage>
        <taxon>Bacteria</taxon>
        <taxon>Bacillati</taxon>
        <taxon>Actinomycetota</taxon>
        <taxon>Actinomycetes</taxon>
        <taxon>Micrococcales</taxon>
        <taxon>Intrasporangiaceae</taxon>
        <taxon>Intrasporangium</taxon>
    </lineage>
</organism>
<dbReference type="PANTHER" id="PTHR39087">
    <property type="entry name" value="UPF0104 MEMBRANE PROTEIN MJ1595"/>
    <property type="match status" value="1"/>
</dbReference>
<evidence type="ECO:0000313" key="8">
    <source>
        <dbReference type="EMBL" id="ADU47561.1"/>
    </source>
</evidence>
<dbReference type="PANTHER" id="PTHR39087:SF2">
    <property type="entry name" value="UPF0104 MEMBRANE PROTEIN MJ1595"/>
    <property type="match status" value="1"/>
</dbReference>
<keyword evidence="5 7" id="KW-0472">Membrane</keyword>
<dbReference type="GO" id="GO:0005886">
    <property type="term" value="C:plasma membrane"/>
    <property type="evidence" value="ECO:0007669"/>
    <property type="project" value="UniProtKB-SubCell"/>
</dbReference>
<name>E6SDD9_INTC7</name>
<dbReference type="RefSeq" id="WP_013491879.1">
    <property type="nucleotide sequence ID" value="NC_014830.1"/>
</dbReference>
<dbReference type="OrthoDB" id="5182677at2"/>
<evidence type="ECO:0000256" key="1">
    <source>
        <dbReference type="ARBA" id="ARBA00004651"/>
    </source>
</evidence>
<evidence type="ECO:0000256" key="2">
    <source>
        <dbReference type="ARBA" id="ARBA00022475"/>
    </source>
</evidence>
<evidence type="ECO:0000256" key="3">
    <source>
        <dbReference type="ARBA" id="ARBA00022692"/>
    </source>
</evidence>
<dbReference type="Pfam" id="PF03706">
    <property type="entry name" value="LPG_synthase_TM"/>
    <property type="match status" value="1"/>
</dbReference>
<gene>
    <name evidence="8" type="ordered locus">Intca_1038</name>
</gene>
<feature type="transmembrane region" description="Helical" evidence="7">
    <location>
        <begin position="301"/>
        <end position="328"/>
    </location>
</feature>
<evidence type="ECO:0008006" key="10">
    <source>
        <dbReference type="Google" id="ProtNLM"/>
    </source>
</evidence>
<comment type="subcellular location">
    <subcellularLocation>
        <location evidence="1">Cell membrane</location>
        <topology evidence="1">Multi-pass membrane protein</topology>
    </subcellularLocation>
</comment>
<keyword evidence="9" id="KW-1185">Reference proteome</keyword>
<protein>
    <recommendedName>
        <fullName evidence="10">Integral membrane protein</fullName>
    </recommendedName>
</protein>
<feature type="transmembrane region" description="Helical" evidence="7">
    <location>
        <begin position="81"/>
        <end position="104"/>
    </location>
</feature>
<feature type="transmembrane region" description="Helical" evidence="7">
    <location>
        <begin position="230"/>
        <end position="249"/>
    </location>
</feature>
<dbReference type="eggNOG" id="COG0392">
    <property type="taxonomic scope" value="Bacteria"/>
</dbReference>